<evidence type="ECO:0000313" key="3">
    <source>
        <dbReference type="Proteomes" id="UP000027451"/>
    </source>
</evidence>
<feature type="region of interest" description="Disordered" evidence="1">
    <location>
        <begin position="70"/>
        <end position="91"/>
    </location>
</feature>
<comment type="caution">
    <text evidence="2">The sequence shown here is derived from an EMBL/GenBank/DDBJ whole genome shotgun (WGS) entry which is preliminary data.</text>
</comment>
<organism evidence="2 3">
    <name type="scientific">Caballeronia zhejiangensis</name>
    <dbReference type="NCBI Taxonomy" id="871203"/>
    <lineage>
        <taxon>Bacteria</taxon>
        <taxon>Pseudomonadati</taxon>
        <taxon>Pseudomonadota</taxon>
        <taxon>Betaproteobacteria</taxon>
        <taxon>Burkholderiales</taxon>
        <taxon>Burkholderiaceae</taxon>
        <taxon>Caballeronia</taxon>
    </lineage>
</organism>
<dbReference type="EMBL" id="JFHD01000040">
    <property type="protein sequence ID" value="KDR25936.1"/>
    <property type="molecule type" value="Genomic_DNA"/>
</dbReference>
<sequence length="91" mass="9784">MTYEREELMIERGDEADRGNSHAEAALQAQIAAIRSEIGKTLKPTGHCLFCGEALAGALLFCPAPDGAAPDDPTCGSDWQRQRAAKVRNGR</sequence>
<feature type="region of interest" description="Disordered" evidence="1">
    <location>
        <begin position="1"/>
        <end position="20"/>
    </location>
</feature>
<protein>
    <submittedName>
        <fullName evidence="2">Uncharacterized protein</fullName>
    </submittedName>
</protein>
<reference evidence="2 3" key="1">
    <citation type="submission" date="2014-03" db="EMBL/GenBank/DDBJ databases">
        <title>Draft Genome Sequences of Four Burkholderia Strains.</title>
        <authorList>
            <person name="Liu X.Y."/>
            <person name="Li C.X."/>
            <person name="Xu J.H."/>
        </authorList>
    </citation>
    <scope>NUCLEOTIDE SEQUENCE [LARGE SCALE GENOMIC DNA]</scope>
    <source>
        <strain evidence="2 3">OP-1</strain>
    </source>
</reference>
<evidence type="ECO:0000313" key="2">
    <source>
        <dbReference type="EMBL" id="KDR25936.1"/>
    </source>
</evidence>
<gene>
    <name evidence="2" type="ORF">BG60_26210</name>
</gene>
<keyword evidence="3" id="KW-1185">Reference proteome</keyword>
<proteinExistence type="predicted"/>
<dbReference type="AlphaFoldDB" id="A0A656QFV2"/>
<evidence type="ECO:0000256" key="1">
    <source>
        <dbReference type="SAM" id="MobiDB-lite"/>
    </source>
</evidence>
<dbReference type="RefSeq" id="WP_034473762.1">
    <property type="nucleotide sequence ID" value="NZ_JFHD01000040.1"/>
</dbReference>
<dbReference type="Proteomes" id="UP000027451">
    <property type="component" value="Unassembled WGS sequence"/>
</dbReference>
<name>A0A656QFV2_9BURK</name>
<accession>A0A656QFV2</accession>